<dbReference type="InterPro" id="IPR029017">
    <property type="entry name" value="Enolase-like_N"/>
</dbReference>
<dbReference type="InterPro" id="IPR034593">
    <property type="entry name" value="DgoD-like"/>
</dbReference>
<evidence type="ECO:0000313" key="5">
    <source>
        <dbReference type="EMBL" id="WXG68848.1"/>
    </source>
</evidence>
<dbReference type="Proteomes" id="UP001432000">
    <property type="component" value="Chromosome"/>
</dbReference>
<feature type="domain" description="Mandelate racemase/muconate lactonizing enzyme C-terminal" evidence="4">
    <location>
        <begin position="152"/>
        <end position="269"/>
    </location>
</feature>
<dbReference type="SUPFAM" id="SSF51604">
    <property type="entry name" value="Enolase C-terminal domain-like"/>
    <property type="match status" value="1"/>
</dbReference>
<dbReference type="Gene3D" id="3.20.20.120">
    <property type="entry name" value="Enolase-like C-terminal domain"/>
    <property type="match status" value="1"/>
</dbReference>
<dbReference type="SUPFAM" id="SSF54826">
    <property type="entry name" value="Enolase N-terminal domain-like"/>
    <property type="match status" value="1"/>
</dbReference>
<dbReference type="InterPro" id="IPR013341">
    <property type="entry name" value="Mandelate_racemase_N_dom"/>
</dbReference>
<dbReference type="Gene3D" id="3.30.390.10">
    <property type="entry name" value="Enolase-like, N-terminal domain"/>
    <property type="match status" value="1"/>
</dbReference>
<reference evidence="5 6" key="1">
    <citation type="submission" date="2024-03" db="EMBL/GenBank/DDBJ databases">
        <title>Natural products discovery in diverse microorganisms through a two-stage MS feature dereplication strategy.</title>
        <authorList>
            <person name="Zhang R."/>
        </authorList>
    </citation>
    <scope>NUCLEOTIDE SEQUENCE [LARGE SCALE GENOMIC DNA]</scope>
    <source>
        <strain evidence="5 6">18930</strain>
    </source>
</reference>
<gene>
    <name evidence="5" type="ORF">WDS16_27325</name>
</gene>
<evidence type="ECO:0000259" key="4">
    <source>
        <dbReference type="SMART" id="SM00922"/>
    </source>
</evidence>
<name>A0ABZ2PLS8_9NOCA</name>
<evidence type="ECO:0000256" key="2">
    <source>
        <dbReference type="ARBA" id="ARBA00005183"/>
    </source>
</evidence>
<comment type="pathway">
    <text evidence="2">Carbohydrate acid metabolism; D-glucarate degradation; 2,5-dioxopentanoate from D-glucarate: step 1/2.</text>
</comment>
<comment type="catalytic activity">
    <reaction evidence="1">
        <text>D-glucarate = 5-dehydro-4-deoxy-D-glucarate + H2O</text>
        <dbReference type="Rhea" id="RHEA:14573"/>
        <dbReference type="ChEBI" id="CHEBI:15377"/>
        <dbReference type="ChEBI" id="CHEBI:30612"/>
        <dbReference type="ChEBI" id="CHEBI:42819"/>
        <dbReference type="EC" id="4.2.1.40"/>
    </reaction>
</comment>
<dbReference type="CDD" id="cd03316">
    <property type="entry name" value="MR_like"/>
    <property type="match status" value="1"/>
</dbReference>
<organism evidence="5 6">
    <name type="scientific">Rhodococcus sovatensis</name>
    <dbReference type="NCBI Taxonomy" id="1805840"/>
    <lineage>
        <taxon>Bacteria</taxon>
        <taxon>Bacillati</taxon>
        <taxon>Actinomycetota</taxon>
        <taxon>Actinomycetes</taxon>
        <taxon>Mycobacteriales</taxon>
        <taxon>Nocardiaceae</taxon>
        <taxon>Rhodococcus</taxon>
    </lineage>
</organism>
<dbReference type="SFLD" id="SFLDG00179">
    <property type="entry name" value="mandelate_racemase"/>
    <property type="match status" value="1"/>
</dbReference>
<sequence length="424" mass="47333">MPSSSHGSEIATIETLSCNAGWRNYHFLKITTTDGTVGWSEYDEDFGPRGMTEVIQRYAPMFIGGDVMNHEQVYTRVAATARPAPYGMTAEVFGALENAMLDAKARILGVPVYDLLGGKHRDSIQVYWSHCASWRISHPNHYGSKVSDLAGVTATGQEARDRGFTAVKTNMFQYGPNGPKSWGSGFGNPYEPGLNVDRTLIRDVVKHVDALRSGVGDDIEILIDLNFNARTEGYLRLIRALEEFDLLWVELDLYNPDALALIRQHATMPIASCETLFGVRQFLPYLTKQSIDVGIVDVVWNGVWQSMKIANTAEAFDVNVAPHNFYSHLATAMSAHFAAAVPNLRIMEHDVDRLTYDDDLFTGTPTVENGRMTVPSGPGWGIEPIEEEIRRRPPVLRTNYLGIEKYRCPPTVAATKRWIAMMRE</sequence>
<dbReference type="RefSeq" id="WP_338889308.1">
    <property type="nucleotide sequence ID" value="NZ_CP147846.1"/>
</dbReference>
<dbReference type="SMART" id="SM00922">
    <property type="entry name" value="MR_MLE"/>
    <property type="match status" value="1"/>
</dbReference>
<dbReference type="EMBL" id="CP147846">
    <property type="protein sequence ID" value="WXG68848.1"/>
    <property type="molecule type" value="Genomic_DNA"/>
</dbReference>
<dbReference type="Pfam" id="PF13378">
    <property type="entry name" value="MR_MLE_C"/>
    <property type="match status" value="1"/>
</dbReference>
<evidence type="ECO:0000256" key="1">
    <source>
        <dbReference type="ARBA" id="ARBA00001426"/>
    </source>
</evidence>
<dbReference type="Pfam" id="PF02746">
    <property type="entry name" value="MR_MLE_N"/>
    <property type="match status" value="1"/>
</dbReference>
<dbReference type="EC" id="4.2.1.40" evidence="3"/>
<dbReference type="PANTHER" id="PTHR48080:SF4">
    <property type="entry name" value="GLUCARATE DEHYDRATASE"/>
    <property type="match status" value="1"/>
</dbReference>
<dbReference type="PANTHER" id="PTHR48080">
    <property type="entry name" value="D-GALACTONATE DEHYDRATASE-RELATED"/>
    <property type="match status" value="1"/>
</dbReference>
<dbReference type="SFLD" id="SFLDS00001">
    <property type="entry name" value="Enolase"/>
    <property type="match status" value="1"/>
</dbReference>
<evidence type="ECO:0000256" key="3">
    <source>
        <dbReference type="ARBA" id="ARBA00011973"/>
    </source>
</evidence>
<keyword evidence="6" id="KW-1185">Reference proteome</keyword>
<dbReference type="InterPro" id="IPR036849">
    <property type="entry name" value="Enolase-like_C_sf"/>
</dbReference>
<dbReference type="InterPro" id="IPR013342">
    <property type="entry name" value="Mandelate_racemase_C"/>
</dbReference>
<dbReference type="InterPro" id="IPR029065">
    <property type="entry name" value="Enolase_C-like"/>
</dbReference>
<protein>
    <recommendedName>
        <fullName evidence="3">glucarate dehydratase</fullName>
        <ecNumber evidence="3">4.2.1.40</ecNumber>
    </recommendedName>
</protein>
<evidence type="ECO:0000313" key="6">
    <source>
        <dbReference type="Proteomes" id="UP001432000"/>
    </source>
</evidence>
<accession>A0ABZ2PLS8</accession>
<proteinExistence type="predicted"/>